<feature type="region of interest" description="Disordered" evidence="1">
    <location>
        <begin position="1040"/>
        <end position="1062"/>
    </location>
</feature>
<accession>A0AAE0WLC4</accession>
<dbReference type="AlphaFoldDB" id="A0AAE0WLC4"/>
<feature type="compositionally biased region" description="Polar residues" evidence="1">
    <location>
        <begin position="178"/>
        <end position="187"/>
    </location>
</feature>
<feature type="region of interest" description="Disordered" evidence="1">
    <location>
        <begin position="599"/>
        <end position="632"/>
    </location>
</feature>
<feature type="region of interest" description="Disordered" evidence="1">
    <location>
        <begin position="1137"/>
        <end position="1159"/>
    </location>
</feature>
<reference evidence="2" key="1">
    <citation type="submission" date="2023-07" db="EMBL/GenBank/DDBJ databases">
        <title>Black Yeasts Isolated from many extreme environments.</title>
        <authorList>
            <person name="Coleine C."/>
            <person name="Stajich J.E."/>
            <person name="Selbmann L."/>
        </authorList>
    </citation>
    <scope>NUCLEOTIDE SEQUENCE</scope>
    <source>
        <strain evidence="2">CCFEE 5485</strain>
    </source>
</reference>
<feature type="compositionally biased region" description="Basic and acidic residues" evidence="1">
    <location>
        <begin position="1137"/>
        <end position="1152"/>
    </location>
</feature>
<keyword evidence="3" id="KW-1185">Reference proteome</keyword>
<feature type="compositionally biased region" description="Low complexity" evidence="1">
    <location>
        <begin position="1042"/>
        <end position="1057"/>
    </location>
</feature>
<protein>
    <submittedName>
        <fullName evidence="2">Uncharacterized protein</fullName>
    </submittedName>
</protein>
<feature type="region of interest" description="Disordered" evidence="1">
    <location>
        <begin position="976"/>
        <end position="1028"/>
    </location>
</feature>
<feature type="region of interest" description="Disordered" evidence="1">
    <location>
        <begin position="148"/>
        <end position="212"/>
    </location>
</feature>
<name>A0AAE0WLC4_9PEZI</name>
<gene>
    <name evidence="2" type="ORF">LTR78_006374</name>
</gene>
<dbReference type="Proteomes" id="UP001274830">
    <property type="component" value="Unassembled WGS sequence"/>
</dbReference>
<evidence type="ECO:0000256" key="1">
    <source>
        <dbReference type="SAM" id="MobiDB-lite"/>
    </source>
</evidence>
<comment type="caution">
    <text evidence="2">The sequence shown here is derived from an EMBL/GenBank/DDBJ whole genome shotgun (WGS) entry which is preliminary data.</text>
</comment>
<feature type="region of interest" description="Disordered" evidence="1">
    <location>
        <begin position="761"/>
        <end position="786"/>
    </location>
</feature>
<feature type="region of interest" description="Disordered" evidence="1">
    <location>
        <begin position="251"/>
        <end position="272"/>
    </location>
</feature>
<sequence length="1159" mass="126368">MAHTFCCNHPQIRMDSPEPPARAPTIIIDGLLTAAALPEDHPHAFQFPDKKPAIPGGILRSPSIANKIKSQLWRRSSRVGSNSGEGCDEDAKDVSEAEVEGWVGGMFDGEAGELMEKVVERGTPDGMRTPVMSDLEWLEPLVRRPCASSDRSEITPRQSSVAQTVAVDTPSTDPGIPRSTSYPNLSDSLDVDDTAPHRTKLSENDHHPSQTEAHQLVQAVGNDEPVQSTYPPLDEKLPMRMTTQLEAAELDPFSQEGRDTQRSTQSKGVHLQDLRISQQLRSMSAGSWSTDCDSMSSICDVKPWNFHHRKTSTLGGGSIHRRRGSGCVITMPSQLSVGRVRSPATSSTYSQGSAVVAPNFSAVVDEDVGNEAGAIITADEPSGLDGALLDWPLPRQENLVDIGLATEIERLAETTPFVAKTSVTNLSITSTGAETSTVRWSTPPARTVSVPKPSSSHFSTSSKRSKFFERFSPAKRLVRKRRSIFKFLRPGSRKQQGRSISSPLLHVPASSTLSAYDGPQDDPSLMTVAYETVDQPPASRSASMGNLVQDHRPSAAHLAVPDALQRRPSLADYERVLTAAGDDRRRPSTIDLVKLKEVQEDDRRQSTSLRRRLSRAKPLDEDHTGPRGLMTQAAERTLQEKALFRSASKRREAIAVAHDDRQHPLFRTDTLTSVAASTPAANTTAVSDLLDPLDMAVGKPSIGRSHSAGYLMPPGVAGVEQTSRHNFVPPSIKPSFSSSSPLAQVRQNPIAEGAPVRIGTAPAAWSQFPSHTRLERSGPAGDEDDVITRDFAVQEETRESHELPDLPNTSPISISKHAVGRKNAFAKKRSTTFGGIKRFYSNVFTSGFSPSNRRSSVATGGWLANPDLELLPPTTSHEPAFPHHDHHFKQHLHDLERELEERVAKDIEFVEDEAAKIGEQIREDVNVAEEEAEKFMHINPYHHHEHYHGKQAVGGQFGNDNPFAPGLEHVLQKRHSSFVSPLDEEDGPTSPAGDGSVAAASTAGPPPIVTRVVSHDGASDTQAQQHKAETWSSTYKDCLTHSGSSVTPTSTSTPMGTLRGMPPPQLKPVKARSSDKNKGLDPNATVRRFPSVTVVDDRKGHGHSISLLSVKLEGDGIMRSSTNDLLQLIEDCERQERERLLRGPSRASERSGRQYRTVA</sequence>
<feature type="compositionally biased region" description="Polar residues" evidence="1">
    <location>
        <begin position="1019"/>
        <end position="1028"/>
    </location>
</feature>
<evidence type="ECO:0000313" key="3">
    <source>
        <dbReference type="Proteomes" id="UP001274830"/>
    </source>
</evidence>
<feature type="region of interest" description="Disordered" evidence="1">
    <location>
        <begin position="437"/>
        <end position="459"/>
    </location>
</feature>
<feature type="compositionally biased region" description="Low complexity" evidence="1">
    <location>
        <begin position="729"/>
        <end position="741"/>
    </location>
</feature>
<feature type="compositionally biased region" description="Basic and acidic residues" evidence="1">
    <location>
        <begin position="194"/>
        <end position="209"/>
    </location>
</feature>
<evidence type="ECO:0000313" key="2">
    <source>
        <dbReference type="EMBL" id="KAK3673819.1"/>
    </source>
</evidence>
<dbReference type="EMBL" id="JAUTXT010000023">
    <property type="protein sequence ID" value="KAK3673819.1"/>
    <property type="molecule type" value="Genomic_DNA"/>
</dbReference>
<feature type="compositionally biased region" description="Low complexity" evidence="1">
    <location>
        <begin position="449"/>
        <end position="459"/>
    </location>
</feature>
<proteinExistence type="predicted"/>
<feature type="region of interest" description="Disordered" evidence="1">
    <location>
        <begin position="704"/>
        <end position="745"/>
    </location>
</feature>
<feature type="region of interest" description="Disordered" evidence="1">
    <location>
        <begin position="1"/>
        <end position="20"/>
    </location>
</feature>
<organism evidence="2 3">
    <name type="scientific">Recurvomyces mirabilis</name>
    <dbReference type="NCBI Taxonomy" id="574656"/>
    <lineage>
        <taxon>Eukaryota</taxon>
        <taxon>Fungi</taxon>
        <taxon>Dikarya</taxon>
        <taxon>Ascomycota</taxon>
        <taxon>Pezizomycotina</taxon>
        <taxon>Dothideomycetes</taxon>
        <taxon>Dothideomycetidae</taxon>
        <taxon>Mycosphaerellales</taxon>
        <taxon>Teratosphaeriaceae</taxon>
        <taxon>Recurvomyces</taxon>
    </lineage>
</organism>